<evidence type="ECO:0000313" key="1">
    <source>
        <dbReference type="EMBL" id="QIP16800.1"/>
    </source>
</evidence>
<proteinExistence type="predicted"/>
<dbReference type="EMBL" id="CP050063">
    <property type="protein sequence ID" value="QIP16800.1"/>
    <property type="molecule type" value="Genomic_DNA"/>
</dbReference>
<dbReference type="RefSeq" id="WP_167217031.1">
    <property type="nucleotide sequence ID" value="NZ_CP050063.1"/>
</dbReference>
<protein>
    <submittedName>
        <fullName evidence="1">Uncharacterized protein</fullName>
    </submittedName>
</protein>
<dbReference type="Proteomes" id="UP000501802">
    <property type="component" value="Chromosome"/>
</dbReference>
<keyword evidence="2" id="KW-1185">Reference proteome</keyword>
<name>A0A6G9AWL1_9BACT</name>
<dbReference type="AlphaFoldDB" id="A0A6G9AWL1"/>
<accession>A0A6G9AWL1</accession>
<dbReference type="KEGG" id="spib:G8759_31245"/>
<gene>
    <name evidence="1" type="ORF">G8759_31245</name>
</gene>
<sequence length="77" mass="8776">MEITHEVLIHQGFMPDTGRPGRYNYRGFHGYLRASAGLFFFHGFSFGIGTVTDLKYLLMLIDYQHASPTFSFPPSTN</sequence>
<organism evidence="1 2">
    <name type="scientific">Spirosoma aureum</name>
    <dbReference type="NCBI Taxonomy" id="2692134"/>
    <lineage>
        <taxon>Bacteria</taxon>
        <taxon>Pseudomonadati</taxon>
        <taxon>Bacteroidota</taxon>
        <taxon>Cytophagia</taxon>
        <taxon>Cytophagales</taxon>
        <taxon>Cytophagaceae</taxon>
        <taxon>Spirosoma</taxon>
    </lineage>
</organism>
<evidence type="ECO:0000313" key="2">
    <source>
        <dbReference type="Proteomes" id="UP000501802"/>
    </source>
</evidence>
<reference evidence="1 2" key="1">
    <citation type="submission" date="2020-03" db="EMBL/GenBank/DDBJ databases">
        <authorList>
            <person name="Kim M.K."/>
        </authorList>
    </citation>
    <scope>NUCLEOTIDE SEQUENCE [LARGE SCALE GENOMIC DNA]</scope>
    <source>
        <strain evidence="1 2">BT328</strain>
    </source>
</reference>